<proteinExistence type="predicted"/>
<organism evidence="1 2">
    <name type="scientific">Pseudomonas phage pf16</name>
    <dbReference type="NCBI Taxonomy" id="1815630"/>
    <lineage>
        <taxon>Viruses</taxon>
        <taxon>Duplodnaviria</taxon>
        <taxon>Heunggongvirae</taxon>
        <taxon>Uroviricota</taxon>
        <taxon>Caudoviricetes</taxon>
        <taxon>Chakrabartyvirus</taxon>
        <taxon>Chakrabartyvirus pf16</taxon>
    </lineage>
</organism>
<dbReference type="EMBL" id="KU873925">
    <property type="protein sequence ID" value="AND75003.1"/>
    <property type="molecule type" value="Genomic_DNA"/>
</dbReference>
<dbReference type="Proteomes" id="UP000225821">
    <property type="component" value="Segment"/>
</dbReference>
<dbReference type="Gene3D" id="3.20.20.105">
    <property type="entry name" value="Queuine tRNA-ribosyltransferase-like"/>
    <property type="match status" value="1"/>
</dbReference>
<gene>
    <name evidence="1" type="ORF">pf16_80</name>
</gene>
<dbReference type="InterPro" id="IPR036511">
    <property type="entry name" value="TGT-like_sf"/>
</dbReference>
<keyword evidence="2" id="KW-1185">Reference proteome</keyword>
<accession>A0A1S5R3W4</accession>
<dbReference type="OrthoDB" id="4624at10239"/>
<reference evidence="1 2" key="1">
    <citation type="submission" date="2016-03" db="EMBL/GenBank/DDBJ databases">
        <title>Characterisation of pf16 and phiPMW: Two novel phages infecting Pseudomonas putida PpG1.</title>
        <authorList>
            <person name="Magill D.J."/>
            <person name="Krylov V.N."/>
            <person name="Shaburova O.V."/>
            <person name="Allen C.C.R."/>
            <person name="McGrath J.W."/>
            <person name="Quinn J.P."/>
            <person name="Kulakov L.A."/>
        </authorList>
    </citation>
    <scope>NUCLEOTIDE SEQUENCE [LARGE SCALE GENOMIC DNA]</scope>
</reference>
<name>A0A1S5R3W4_9CAUD</name>
<evidence type="ECO:0000313" key="2">
    <source>
        <dbReference type="Proteomes" id="UP000225821"/>
    </source>
</evidence>
<dbReference type="GO" id="GO:0006400">
    <property type="term" value="P:tRNA modification"/>
    <property type="evidence" value="ECO:0007669"/>
    <property type="project" value="InterPro"/>
</dbReference>
<sequence>MIFEYIHSGLGMSRIMANNFYTSPSNVEATQRLLSDVNKNGEYLVGGLFNAYVEQGFGPKIHDNFRGHFSAVHVDSGGLQVITRGLPITPELKRQIYKTQGTYGDIAMCFDEIPLHVMEGSNTKSNRTSIDNKIYVVEEMEAKARATGRNINEQLRCFKEMNSSAKVMMIVQGNNRFDFAQWAEFAYDEVDDDLKEGVHGIALADTCIGNGILETVEMCASVPLMNIPDRIKKNIHFLGIGSLSRLVPIIELSRGTLFTDAHISFDSTTHTSALMMGRFTNERGRVEKLGKTANRSNIKYFKRVYDLICQYYPLKISFDDYLSHVVENITTTTHLGEYDKDVEKTIAANLTYIFSIMVCTENFMGNVVKCQKDPEHYWTVMSKKNLKAIKPLMQLANVNTPADFEHWFKTYAKYVESNRIMRVDSMQQTQYNVTLDLMCA</sequence>
<protein>
    <submittedName>
        <fullName evidence="1">Uncharacterized protein</fullName>
    </submittedName>
</protein>
<dbReference type="SUPFAM" id="SSF51713">
    <property type="entry name" value="tRNA-guanine transglycosylase"/>
    <property type="match status" value="1"/>
</dbReference>
<evidence type="ECO:0000313" key="1">
    <source>
        <dbReference type="EMBL" id="AND75003.1"/>
    </source>
</evidence>